<comment type="similarity">
    <text evidence="1">Belongs to the recoverin family.</text>
</comment>
<evidence type="ECO:0000313" key="15">
    <source>
        <dbReference type="RefSeq" id="XP_065643640.1"/>
    </source>
</evidence>
<dbReference type="SUPFAM" id="SSF47473">
    <property type="entry name" value="EF-hand"/>
    <property type="match status" value="1"/>
</dbReference>
<evidence type="ECO:0000256" key="3">
    <source>
        <dbReference type="ARBA" id="ARBA00022707"/>
    </source>
</evidence>
<keyword evidence="7" id="KW-0455">Luminescence</keyword>
<gene>
    <name evidence="13 14 15" type="primary">LOC100204691</name>
</gene>
<dbReference type="RefSeq" id="XP_065643638.1">
    <property type="nucleotide sequence ID" value="XM_065787566.1"/>
</dbReference>
<keyword evidence="8" id="KW-0599">Photoprotein</keyword>
<dbReference type="PROSITE" id="PS50222">
    <property type="entry name" value="EF_HAND_2"/>
    <property type="match status" value="3"/>
</dbReference>
<evidence type="ECO:0000256" key="2">
    <source>
        <dbReference type="ARBA" id="ARBA00007828"/>
    </source>
</evidence>
<feature type="compositionally biased region" description="Basic and acidic residues" evidence="10">
    <location>
        <begin position="42"/>
        <end position="66"/>
    </location>
</feature>
<evidence type="ECO:0000256" key="1">
    <source>
        <dbReference type="ARBA" id="ARBA00006049"/>
    </source>
</evidence>
<dbReference type="Pfam" id="PF13202">
    <property type="entry name" value="EF-hand_5"/>
    <property type="match status" value="1"/>
</dbReference>
<sequence>MGTNLAKDFDQKTKIEKKASCHEGDSYIKKSAETHSQVKKPTVRDHQLKRSIERGRMGSNLVKERDRISKNEDPTFYYDQDSHFKTSTDLYSHSKSLTEKDSQIKSTERKSSVKIDELRRWSLRGSFSKRGSQMGKTSSKLPPKEITDLLNLTHFTEQELKDWHIGFKRDCPEGRLSLQQFTDIYSKFYGTTEAKKFAEHLFRTFDTNHDGTIDFREFMCSLSITTRGTMEEKLRWAFMVYDVDGNGSITSNEVLAIVKSIKKMIGNINDKNASDERILSLFSKFDKNHDNKLSLQEFVEGAQNDLTFVRILQSND</sequence>
<dbReference type="InterPro" id="IPR018247">
    <property type="entry name" value="EF_Hand_1_Ca_BS"/>
</dbReference>
<keyword evidence="9" id="KW-0449">Lipoprotein</keyword>
<feature type="domain" description="EF-hand" evidence="11">
    <location>
        <begin position="229"/>
        <end position="264"/>
    </location>
</feature>
<organism evidence="12 15">
    <name type="scientific">Hydra vulgaris</name>
    <name type="common">Hydra</name>
    <name type="synonym">Hydra attenuata</name>
    <dbReference type="NCBI Taxonomy" id="6087"/>
    <lineage>
        <taxon>Eukaryota</taxon>
        <taxon>Metazoa</taxon>
        <taxon>Cnidaria</taxon>
        <taxon>Hydrozoa</taxon>
        <taxon>Hydroidolina</taxon>
        <taxon>Anthoathecata</taxon>
        <taxon>Aplanulata</taxon>
        <taxon>Hydridae</taxon>
        <taxon>Hydra</taxon>
    </lineage>
</organism>
<dbReference type="RefSeq" id="XP_065643640.1">
    <property type="nucleotide sequence ID" value="XM_065787568.1"/>
</dbReference>
<dbReference type="PRINTS" id="PR00450">
    <property type="entry name" value="RECOVERIN"/>
</dbReference>
<feature type="region of interest" description="Disordered" evidence="10">
    <location>
        <begin position="20"/>
        <end position="66"/>
    </location>
</feature>
<evidence type="ECO:0000313" key="12">
    <source>
        <dbReference type="Proteomes" id="UP001652625"/>
    </source>
</evidence>
<dbReference type="PROSITE" id="PS00018">
    <property type="entry name" value="EF_HAND_1"/>
    <property type="match status" value="3"/>
</dbReference>
<evidence type="ECO:0000256" key="4">
    <source>
        <dbReference type="ARBA" id="ARBA00022723"/>
    </source>
</evidence>
<feature type="domain" description="EF-hand" evidence="11">
    <location>
        <begin position="193"/>
        <end position="228"/>
    </location>
</feature>
<dbReference type="PANTHER" id="PTHR23055">
    <property type="entry name" value="CALCIUM BINDING PROTEINS"/>
    <property type="match status" value="1"/>
</dbReference>
<dbReference type="InterPro" id="IPR002048">
    <property type="entry name" value="EF_hand_dom"/>
</dbReference>
<keyword evidence="5" id="KW-0677">Repeat</keyword>
<dbReference type="GeneID" id="100204691"/>
<accession>A0ABM4B493</accession>
<dbReference type="Gene3D" id="1.10.238.10">
    <property type="entry name" value="EF-hand"/>
    <property type="match status" value="1"/>
</dbReference>
<reference evidence="12 13" key="1">
    <citation type="submission" date="2025-05" db="UniProtKB">
        <authorList>
            <consortium name="RefSeq"/>
        </authorList>
    </citation>
    <scope>NUCLEOTIDE SEQUENCE [LARGE SCALE GENOMIC DNA]</scope>
</reference>
<evidence type="ECO:0000259" key="11">
    <source>
        <dbReference type="PROSITE" id="PS50222"/>
    </source>
</evidence>
<dbReference type="InterPro" id="IPR028846">
    <property type="entry name" value="Recoverin"/>
</dbReference>
<evidence type="ECO:0000313" key="14">
    <source>
        <dbReference type="RefSeq" id="XP_065643639.1"/>
    </source>
</evidence>
<evidence type="ECO:0000256" key="8">
    <source>
        <dbReference type="ARBA" id="ARBA00023262"/>
    </source>
</evidence>
<proteinExistence type="inferred from homology"/>
<dbReference type="RefSeq" id="XP_065643639.1">
    <property type="nucleotide sequence ID" value="XM_065787567.1"/>
</dbReference>
<keyword evidence="3" id="KW-0519">Myristate</keyword>
<comment type="similarity">
    <text evidence="2">Belongs to the aequorin family.</text>
</comment>
<feature type="domain" description="EF-hand" evidence="11">
    <location>
        <begin position="273"/>
        <end position="308"/>
    </location>
</feature>
<name>A0ABM4B493_HYDVU</name>
<evidence type="ECO:0000256" key="7">
    <source>
        <dbReference type="ARBA" id="ARBA00023223"/>
    </source>
</evidence>
<evidence type="ECO:0000256" key="5">
    <source>
        <dbReference type="ARBA" id="ARBA00022737"/>
    </source>
</evidence>
<evidence type="ECO:0000313" key="13">
    <source>
        <dbReference type="RefSeq" id="XP_065643638.1"/>
    </source>
</evidence>
<protein>
    <submittedName>
        <fullName evidence="13 14">Neurocalcin homolog isoform X4</fullName>
    </submittedName>
</protein>
<dbReference type="CDD" id="cd00051">
    <property type="entry name" value="EFh"/>
    <property type="match status" value="2"/>
</dbReference>
<evidence type="ECO:0000256" key="6">
    <source>
        <dbReference type="ARBA" id="ARBA00022837"/>
    </source>
</evidence>
<keyword evidence="4" id="KW-0479">Metal-binding</keyword>
<evidence type="ECO:0000256" key="10">
    <source>
        <dbReference type="SAM" id="MobiDB-lite"/>
    </source>
</evidence>
<dbReference type="InterPro" id="IPR011992">
    <property type="entry name" value="EF-hand-dom_pair"/>
</dbReference>
<dbReference type="Pfam" id="PF13499">
    <property type="entry name" value="EF-hand_7"/>
    <property type="match status" value="1"/>
</dbReference>
<dbReference type="SMART" id="SM00054">
    <property type="entry name" value="EFh"/>
    <property type="match status" value="3"/>
</dbReference>
<keyword evidence="6" id="KW-0106">Calcium</keyword>
<keyword evidence="12" id="KW-1185">Reference proteome</keyword>
<evidence type="ECO:0000256" key="9">
    <source>
        <dbReference type="ARBA" id="ARBA00023288"/>
    </source>
</evidence>
<feature type="compositionally biased region" description="Basic and acidic residues" evidence="10">
    <location>
        <begin position="20"/>
        <end position="33"/>
    </location>
</feature>
<dbReference type="PANTHER" id="PTHR23055:SF178">
    <property type="entry name" value="NEUROCALCIN HOMOLOG"/>
    <property type="match status" value="1"/>
</dbReference>
<dbReference type="Proteomes" id="UP001652625">
    <property type="component" value="Chromosome 01"/>
</dbReference>